<comment type="caution">
    <text evidence="2">The sequence shown here is derived from an EMBL/GenBank/DDBJ whole genome shotgun (WGS) entry which is preliminary data.</text>
</comment>
<dbReference type="SUPFAM" id="SSF82671">
    <property type="entry name" value="SEA domain"/>
    <property type="match status" value="1"/>
</dbReference>
<evidence type="ECO:0000313" key="2">
    <source>
        <dbReference type="EMBL" id="KAG5285964.1"/>
    </source>
</evidence>
<organism evidence="2 3">
    <name type="scientific">Alosa alosa</name>
    <name type="common">allis shad</name>
    <dbReference type="NCBI Taxonomy" id="278164"/>
    <lineage>
        <taxon>Eukaryota</taxon>
        <taxon>Metazoa</taxon>
        <taxon>Chordata</taxon>
        <taxon>Craniata</taxon>
        <taxon>Vertebrata</taxon>
        <taxon>Euteleostomi</taxon>
        <taxon>Actinopterygii</taxon>
        <taxon>Neopterygii</taxon>
        <taxon>Teleostei</taxon>
        <taxon>Clupei</taxon>
        <taxon>Clupeiformes</taxon>
        <taxon>Clupeoidei</taxon>
        <taxon>Clupeidae</taxon>
        <taxon>Alosa</taxon>
    </lineage>
</organism>
<sequence length="170" mass="17728">MNRQDGELNTDSASGDEGSLNLGFSLNRTFTSDLSDPTTAVFKALLIEVVTKLNAIFRAQFPSTFRRSRVLSFASGSIVVSSELVFQNKASVPDAINVESALSSSTTLNIIQGTISASSTTTTSAPNTTTTAATTATNTTASSAPPAKLVSALTLALTMLLLSLQNLTFL</sequence>
<reference evidence="2 3" key="1">
    <citation type="submission" date="2020-10" db="EMBL/GenBank/DDBJ databases">
        <title>Chromosome-scale genome assembly of the Allis shad, Alosa alosa.</title>
        <authorList>
            <person name="Margot Z."/>
            <person name="Christophe K."/>
            <person name="Cabau C."/>
            <person name="Louis A."/>
            <person name="Berthelot C."/>
            <person name="Parey E."/>
            <person name="Roest Crollius H."/>
            <person name="Montfort J."/>
            <person name="Robinson-Rechavi M."/>
            <person name="Bucao C."/>
            <person name="Bouchez O."/>
            <person name="Gislard M."/>
            <person name="Lluch J."/>
            <person name="Milhes M."/>
            <person name="Lampietro C."/>
            <person name="Lopez Roques C."/>
            <person name="Donnadieu C."/>
            <person name="Braasch I."/>
            <person name="Desvignes T."/>
            <person name="Postlethwait J."/>
            <person name="Bobe J."/>
            <person name="Guiguen Y."/>
        </authorList>
    </citation>
    <scope>NUCLEOTIDE SEQUENCE [LARGE SCALE GENOMIC DNA]</scope>
    <source>
        <strain evidence="2">M-15738</strain>
        <tissue evidence="2">Blood</tissue>
    </source>
</reference>
<dbReference type="PROSITE" id="PS50024">
    <property type="entry name" value="SEA"/>
    <property type="match status" value="1"/>
</dbReference>
<dbReference type="Proteomes" id="UP000823561">
    <property type="component" value="Chromosome 1"/>
</dbReference>
<evidence type="ECO:0000259" key="1">
    <source>
        <dbReference type="PROSITE" id="PS50024"/>
    </source>
</evidence>
<dbReference type="EMBL" id="JADWDJ010000001">
    <property type="protein sequence ID" value="KAG5285964.1"/>
    <property type="molecule type" value="Genomic_DNA"/>
</dbReference>
<dbReference type="InterPro" id="IPR000082">
    <property type="entry name" value="SEA_dom"/>
</dbReference>
<proteinExistence type="predicted"/>
<keyword evidence="3" id="KW-1185">Reference proteome</keyword>
<accession>A0AAV6HF46</accession>
<dbReference type="Gene3D" id="3.30.70.960">
    <property type="entry name" value="SEA domain"/>
    <property type="match status" value="1"/>
</dbReference>
<dbReference type="Pfam" id="PF01390">
    <property type="entry name" value="SEA"/>
    <property type="match status" value="1"/>
</dbReference>
<gene>
    <name evidence="2" type="ORF">AALO_G00009500</name>
</gene>
<protein>
    <recommendedName>
        <fullName evidence="1">SEA domain-containing protein</fullName>
    </recommendedName>
</protein>
<evidence type="ECO:0000313" key="3">
    <source>
        <dbReference type="Proteomes" id="UP000823561"/>
    </source>
</evidence>
<name>A0AAV6HF46_9TELE</name>
<dbReference type="InterPro" id="IPR036364">
    <property type="entry name" value="SEA_dom_sf"/>
</dbReference>
<dbReference type="AlphaFoldDB" id="A0AAV6HF46"/>
<feature type="domain" description="SEA" evidence="1">
    <location>
        <begin position="12"/>
        <end position="135"/>
    </location>
</feature>